<dbReference type="Proteomes" id="UP001174694">
    <property type="component" value="Unassembled WGS sequence"/>
</dbReference>
<reference evidence="2" key="1">
    <citation type="submission" date="2022-07" db="EMBL/GenBank/DDBJ databases">
        <title>Fungi with potential for degradation of polypropylene.</title>
        <authorList>
            <person name="Gostincar C."/>
        </authorList>
    </citation>
    <scope>NUCLEOTIDE SEQUENCE</scope>
    <source>
        <strain evidence="2">EXF-13308</strain>
    </source>
</reference>
<dbReference type="InterPro" id="IPR001279">
    <property type="entry name" value="Metallo-B-lactamas"/>
</dbReference>
<sequence>MAEAYDLDATADWLVCSTCGTQFPTTERSALTTCFICDDPRQFTPPSGQSFTTLGALRAAGHRNEFTTYAADPRVTFVASVPKVGIGQRACLLRTPAGNVLWDCVTLLDADTVRRVHEMGGLAAVVISHPHYYSTHVEWAKAFGCPVYLSAADREWTTRDEPAQQVFLTEVETEIAVGGVGTGVKAVRLGGHFPGSMVLLFEGHLFVADTLLTTPAGLGSWATDALGTPRGRPAGMNSFAFMWSIPNFIPLSPEEIARMWGILKKYDFKSTHGAFLGQDIEAVDVKKRVLDSMQIQTKFMGWTDHPFLNESLES</sequence>
<keyword evidence="3" id="KW-1185">Reference proteome</keyword>
<dbReference type="SMART" id="SM00849">
    <property type="entry name" value="Lactamase_B"/>
    <property type="match status" value="1"/>
</dbReference>
<gene>
    <name evidence="2" type="ORF">NKR23_g2758</name>
</gene>
<name>A0AA38RWB5_9PEZI</name>
<proteinExistence type="predicted"/>
<evidence type="ECO:0000313" key="3">
    <source>
        <dbReference type="Proteomes" id="UP001174694"/>
    </source>
</evidence>
<dbReference type="EMBL" id="JANBVO010000005">
    <property type="protein sequence ID" value="KAJ9151815.1"/>
    <property type="molecule type" value="Genomic_DNA"/>
</dbReference>
<dbReference type="PANTHER" id="PTHR36839:SF1">
    <property type="entry name" value="METALLO-BETA-LACTAMASE FAMILY PROTEIN (AFU_ORTHOLOGUE AFUA_5G12770)"/>
    <property type="match status" value="1"/>
</dbReference>
<dbReference type="Pfam" id="PF00753">
    <property type="entry name" value="Lactamase_B"/>
    <property type="match status" value="1"/>
</dbReference>
<dbReference type="Gene3D" id="3.60.15.10">
    <property type="entry name" value="Ribonuclease Z/Hydroxyacylglutathione hydrolase-like"/>
    <property type="match status" value="1"/>
</dbReference>
<dbReference type="AlphaFoldDB" id="A0AA38RWB5"/>
<organism evidence="2 3">
    <name type="scientific">Pleurostoma richardsiae</name>
    <dbReference type="NCBI Taxonomy" id="41990"/>
    <lineage>
        <taxon>Eukaryota</taxon>
        <taxon>Fungi</taxon>
        <taxon>Dikarya</taxon>
        <taxon>Ascomycota</taxon>
        <taxon>Pezizomycotina</taxon>
        <taxon>Sordariomycetes</taxon>
        <taxon>Sordariomycetidae</taxon>
        <taxon>Calosphaeriales</taxon>
        <taxon>Pleurostomataceae</taxon>
        <taxon>Pleurostoma</taxon>
    </lineage>
</organism>
<accession>A0AA38RWB5</accession>
<dbReference type="PANTHER" id="PTHR36839">
    <property type="entry name" value="METALLO-BETA-LACTAMASE FAMILY PROTEIN (AFU_ORTHOLOGUE AFUA_5G12770)"/>
    <property type="match status" value="1"/>
</dbReference>
<protein>
    <submittedName>
        <fullName evidence="2">Metallo-beta-lactamase family protein</fullName>
    </submittedName>
</protein>
<dbReference type="InterPro" id="IPR036866">
    <property type="entry name" value="RibonucZ/Hydroxyglut_hydro"/>
</dbReference>
<feature type="domain" description="Metallo-beta-lactamase" evidence="1">
    <location>
        <begin position="87"/>
        <end position="272"/>
    </location>
</feature>
<evidence type="ECO:0000259" key="1">
    <source>
        <dbReference type="SMART" id="SM00849"/>
    </source>
</evidence>
<comment type="caution">
    <text evidence="2">The sequence shown here is derived from an EMBL/GenBank/DDBJ whole genome shotgun (WGS) entry which is preliminary data.</text>
</comment>
<evidence type="ECO:0000313" key="2">
    <source>
        <dbReference type="EMBL" id="KAJ9151815.1"/>
    </source>
</evidence>
<dbReference type="SUPFAM" id="SSF56281">
    <property type="entry name" value="Metallo-hydrolase/oxidoreductase"/>
    <property type="match status" value="1"/>
</dbReference>